<keyword evidence="1" id="KW-0175">Coiled coil</keyword>
<dbReference type="InterPro" id="IPR050639">
    <property type="entry name" value="SSR_resolvase"/>
</dbReference>
<name>A0A6I0F489_9FIRM</name>
<dbReference type="PROSITE" id="PS51736">
    <property type="entry name" value="RECOMBINASES_3"/>
    <property type="match status" value="1"/>
</dbReference>
<keyword evidence="5" id="KW-1185">Reference proteome</keyword>
<evidence type="ECO:0000313" key="4">
    <source>
        <dbReference type="EMBL" id="KAB3529601.1"/>
    </source>
</evidence>
<dbReference type="PANTHER" id="PTHR30461:SF23">
    <property type="entry name" value="DNA RECOMBINASE-RELATED"/>
    <property type="match status" value="1"/>
</dbReference>
<dbReference type="RefSeq" id="WP_151862353.1">
    <property type="nucleotide sequence ID" value="NZ_WBZC01000083.1"/>
</dbReference>
<dbReference type="InterPro" id="IPR036162">
    <property type="entry name" value="Resolvase-like_N_sf"/>
</dbReference>
<dbReference type="GO" id="GO:0003677">
    <property type="term" value="F:DNA binding"/>
    <property type="evidence" value="ECO:0007669"/>
    <property type="project" value="InterPro"/>
</dbReference>
<gene>
    <name evidence="4" type="ORF">F8154_14640</name>
</gene>
<sequence>MYGIDNYQITNIKFSAAIYCRLSREDEGSIQSESIKNQKEFLVKYVSEQGWQLHDIYVDDGYTGTNFERPDFQRLLKDIEKGSINLVITKDLSRLGRDYITTGYYLEKYFPEKRVRYIAVNDGIDTFINSAGNDISPFRSVINDLYARDISVKVRSSMESKQRAGKFIGAFAPYGYKKDPQDKNKLIIDEETAPTVRRIFQMYLEGYGFSKIAHKLNNEGIITPTELKAKTSNYKGTSNSSLWSHSTIKCIITNPTYIGDLAQKKRQRVNYKSEKLRTLPQNQWIVVEDTHEAIIDKRTFEDATKMLNRKSNETYSLKRSTRLFSGFIFCGDCGSCMTYTKARAKDYIICSTYKRFTSKYCTRHSFLEDKLKDIIIEDIKEFALGLDKNKLLSSVNKRSQNTAEVYLTQEIRKIQARLNEITKVIKALYTDKVKGILEEKEFMELNNDFKKEKETLSIRLEELQKKLSDLDSVKEEGKHMGEIIDKVLSAQSLDRYSLEKLVKRIEIFEDNRVKIYYRFKNPAG</sequence>
<dbReference type="Pfam" id="PF13408">
    <property type="entry name" value="Zn_ribbon_recom"/>
    <property type="match status" value="1"/>
</dbReference>
<evidence type="ECO:0000313" key="5">
    <source>
        <dbReference type="Proteomes" id="UP000432715"/>
    </source>
</evidence>
<dbReference type="EMBL" id="WBZC01000083">
    <property type="protein sequence ID" value="KAB3529601.1"/>
    <property type="molecule type" value="Genomic_DNA"/>
</dbReference>
<dbReference type="Proteomes" id="UP000432715">
    <property type="component" value="Unassembled WGS sequence"/>
</dbReference>
<dbReference type="InterPro" id="IPR038109">
    <property type="entry name" value="DNA_bind_recomb_sf"/>
</dbReference>
<dbReference type="SMART" id="SM00857">
    <property type="entry name" value="Resolvase"/>
    <property type="match status" value="1"/>
</dbReference>
<organism evidence="4 5">
    <name type="scientific">Alkaliphilus pronyensis</name>
    <dbReference type="NCBI Taxonomy" id="1482732"/>
    <lineage>
        <taxon>Bacteria</taxon>
        <taxon>Bacillati</taxon>
        <taxon>Bacillota</taxon>
        <taxon>Clostridia</taxon>
        <taxon>Peptostreptococcales</taxon>
        <taxon>Natronincolaceae</taxon>
        <taxon>Alkaliphilus</taxon>
    </lineage>
</organism>
<dbReference type="AlphaFoldDB" id="A0A6I0F489"/>
<dbReference type="Pfam" id="PF07508">
    <property type="entry name" value="Recombinase"/>
    <property type="match status" value="1"/>
</dbReference>
<accession>A0A6I0F489</accession>
<protein>
    <recommendedName>
        <fullName evidence="6">Recombinase family protein</fullName>
    </recommendedName>
</protein>
<evidence type="ECO:0008006" key="6">
    <source>
        <dbReference type="Google" id="ProtNLM"/>
    </source>
</evidence>
<dbReference type="SUPFAM" id="SSF53041">
    <property type="entry name" value="Resolvase-like"/>
    <property type="match status" value="1"/>
</dbReference>
<dbReference type="PANTHER" id="PTHR30461">
    <property type="entry name" value="DNA-INVERTASE FROM LAMBDOID PROPHAGE"/>
    <property type="match status" value="1"/>
</dbReference>
<dbReference type="InterPro" id="IPR006119">
    <property type="entry name" value="Resolv_N"/>
</dbReference>
<dbReference type="InterPro" id="IPR011109">
    <property type="entry name" value="DNA_bind_recombinase_dom"/>
</dbReference>
<proteinExistence type="predicted"/>
<reference evidence="4 5" key="1">
    <citation type="submission" date="2019-10" db="EMBL/GenBank/DDBJ databases">
        <title>Alkaliphilus serpentinus sp. nov. and Alkaliphilus pronyensis sp. nov., two novel anaerobic alkaliphilic species isolated from the serpentinized-hosted hydrothermal field of the Prony Bay (New Caledonia).</title>
        <authorList>
            <person name="Postec A."/>
        </authorList>
    </citation>
    <scope>NUCLEOTIDE SEQUENCE [LARGE SCALE GENOMIC DNA]</scope>
    <source>
        <strain evidence="4 5">LacV</strain>
    </source>
</reference>
<feature type="domain" description="Resolvase/invertase-type recombinase catalytic" evidence="2">
    <location>
        <begin position="15"/>
        <end position="165"/>
    </location>
</feature>
<dbReference type="Pfam" id="PF00239">
    <property type="entry name" value="Resolvase"/>
    <property type="match status" value="1"/>
</dbReference>
<dbReference type="GO" id="GO:0000150">
    <property type="term" value="F:DNA strand exchange activity"/>
    <property type="evidence" value="ECO:0007669"/>
    <property type="project" value="InterPro"/>
</dbReference>
<evidence type="ECO:0000256" key="1">
    <source>
        <dbReference type="SAM" id="Coils"/>
    </source>
</evidence>
<comment type="caution">
    <text evidence="4">The sequence shown here is derived from an EMBL/GenBank/DDBJ whole genome shotgun (WGS) entry which is preliminary data.</text>
</comment>
<evidence type="ECO:0000259" key="3">
    <source>
        <dbReference type="PROSITE" id="PS51737"/>
    </source>
</evidence>
<dbReference type="Gene3D" id="3.90.1750.20">
    <property type="entry name" value="Putative Large Serine Recombinase, Chain B, Domain 2"/>
    <property type="match status" value="1"/>
</dbReference>
<evidence type="ECO:0000259" key="2">
    <source>
        <dbReference type="PROSITE" id="PS51736"/>
    </source>
</evidence>
<dbReference type="Gene3D" id="3.40.50.1390">
    <property type="entry name" value="Resolvase, N-terminal catalytic domain"/>
    <property type="match status" value="1"/>
</dbReference>
<feature type="coiled-coil region" evidence="1">
    <location>
        <begin position="446"/>
        <end position="480"/>
    </location>
</feature>
<dbReference type="OrthoDB" id="9804620at2"/>
<feature type="domain" description="Recombinase" evidence="3">
    <location>
        <begin position="173"/>
        <end position="313"/>
    </location>
</feature>
<dbReference type="InterPro" id="IPR025827">
    <property type="entry name" value="Zn_ribbon_recom_dom"/>
</dbReference>
<dbReference type="PROSITE" id="PS51737">
    <property type="entry name" value="RECOMBINASE_DNA_BIND"/>
    <property type="match status" value="1"/>
</dbReference>